<dbReference type="AlphaFoldDB" id="A0A0C5V7V2"/>
<accession>A0A0C5V7V2</accession>
<dbReference type="KEGG" id="gsn:YC6258_03464"/>
<reference evidence="1 2" key="1">
    <citation type="submission" date="2014-01" db="EMBL/GenBank/DDBJ databases">
        <title>Full genme sequencing of cellulolytic bacterium Gynuella sunshinyii YC6258T gen. nov., sp. nov.</title>
        <authorList>
            <person name="Khan H."/>
            <person name="Chung E.J."/>
            <person name="Chung Y.R."/>
        </authorList>
    </citation>
    <scope>NUCLEOTIDE SEQUENCE [LARGE SCALE GENOMIC DNA]</scope>
    <source>
        <strain evidence="1 2">YC6258</strain>
    </source>
</reference>
<organism evidence="1 2">
    <name type="scientific">Gynuella sunshinyii YC6258</name>
    <dbReference type="NCBI Taxonomy" id="1445510"/>
    <lineage>
        <taxon>Bacteria</taxon>
        <taxon>Pseudomonadati</taxon>
        <taxon>Pseudomonadota</taxon>
        <taxon>Gammaproteobacteria</taxon>
        <taxon>Oceanospirillales</taxon>
        <taxon>Saccharospirillaceae</taxon>
        <taxon>Gynuella</taxon>
    </lineage>
</organism>
<dbReference type="SUPFAM" id="SSF54909">
    <property type="entry name" value="Dimeric alpha+beta barrel"/>
    <property type="match status" value="1"/>
</dbReference>
<evidence type="ECO:0000313" key="2">
    <source>
        <dbReference type="Proteomes" id="UP000032266"/>
    </source>
</evidence>
<evidence type="ECO:0000313" key="1">
    <source>
        <dbReference type="EMBL" id="AJQ95500.1"/>
    </source>
</evidence>
<keyword evidence="2" id="KW-1185">Reference proteome</keyword>
<dbReference type="HOGENOM" id="CLU_2699545_0_0_6"/>
<protein>
    <recommendedName>
        <fullName evidence="3">YCII-related domain-containing protein</fullName>
    </recommendedName>
</protein>
<gene>
    <name evidence="1" type="ORF">YC6258_03464</name>
</gene>
<sequence>MVLCGPFADNESAIQILMSDSIDDAYETVASDPFISEGYYENVEVKELIEANASNNWLVSDPQTNSNRADSKT</sequence>
<dbReference type="Proteomes" id="UP000032266">
    <property type="component" value="Chromosome"/>
</dbReference>
<proteinExistence type="predicted"/>
<name>A0A0C5V7V2_9GAMM</name>
<evidence type="ECO:0008006" key="3">
    <source>
        <dbReference type="Google" id="ProtNLM"/>
    </source>
</evidence>
<dbReference type="EMBL" id="CP007142">
    <property type="protein sequence ID" value="AJQ95500.1"/>
    <property type="molecule type" value="Genomic_DNA"/>
</dbReference>
<dbReference type="InterPro" id="IPR011008">
    <property type="entry name" value="Dimeric_a/b-barrel"/>
</dbReference>